<dbReference type="PIRSF" id="PIRSF015921">
    <property type="entry name" value="FA_sphinglp_des"/>
    <property type="match status" value="1"/>
</dbReference>
<dbReference type="GO" id="GO:0016020">
    <property type="term" value="C:membrane"/>
    <property type="evidence" value="ECO:0007669"/>
    <property type="project" value="TreeGrafter"/>
</dbReference>
<dbReference type="PROSITE" id="PS50255">
    <property type="entry name" value="CYTOCHROME_B5_2"/>
    <property type="match status" value="1"/>
</dbReference>
<evidence type="ECO:0000259" key="5">
    <source>
        <dbReference type="PROSITE" id="PS50255"/>
    </source>
</evidence>
<evidence type="ECO:0000313" key="6">
    <source>
        <dbReference type="EMBL" id="KAK9822816.1"/>
    </source>
</evidence>
<dbReference type="PANTHER" id="PTHR19353:SF19">
    <property type="entry name" value="DELTA(5) FATTY ACID DESATURASE C-RELATED"/>
    <property type="match status" value="1"/>
</dbReference>
<proteinExistence type="predicted"/>
<dbReference type="InterPro" id="IPR005804">
    <property type="entry name" value="FA_desaturase_dom"/>
</dbReference>
<dbReference type="GO" id="GO:0020037">
    <property type="term" value="F:heme binding"/>
    <property type="evidence" value="ECO:0007669"/>
    <property type="project" value="InterPro"/>
</dbReference>
<reference evidence="6 7" key="1">
    <citation type="journal article" date="2024" name="Nat. Commun.">
        <title>Phylogenomics reveals the evolutionary origins of lichenization in chlorophyte algae.</title>
        <authorList>
            <person name="Puginier C."/>
            <person name="Libourel C."/>
            <person name="Otte J."/>
            <person name="Skaloud P."/>
            <person name="Haon M."/>
            <person name="Grisel S."/>
            <person name="Petersen M."/>
            <person name="Berrin J.G."/>
            <person name="Delaux P.M."/>
            <person name="Dal Grande F."/>
            <person name="Keller J."/>
        </authorList>
    </citation>
    <scope>NUCLEOTIDE SEQUENCE [LARGE SCALE GENOMIC DNA]</scope>
    <source>
        <strain evidence="6 7">SAG 245.80</strain>
    </source>
</reference>
<dbReference type="GO" id="GO:0046872">
    <property type="term" value="F:metal ion binding"/>
    <property type="evidence" value="ECO:0007669"/>
    <property type="project" value="UniProtKB-KW"/>
</dbReference>
<dbReference type="PROSITE" id="PS00191">
    <property type="entry name" value="CYTOCHROME_B5_1"/>
    <property type="match status" value="1"/>
</dbReference>
<keyword evidence="4" id="KW-0408">Iron</keyword>
<evidence type="ECO:0000256" key="1">
    <source>
        <dbReference type="ARBA" id="ARBA00022617"/>
    </source>
</evidence>
<gene>
    <name evidence="6" type="ORF">WJX81_003200</name>
</gene>
<evidence type="ECO:0000256" key="4">
    <source>
        <dbReference type="ARBA" id="ARBA00023004"/>
    </source>
</evidence>
<keyword evidence="7" id="KW-1185">Reference proteome</keyword>
<dbReference type="Proteomes" id="UP001445335">
    <property type="component" value="Unassembled WGS sequence"/>
</dbReference>
<dbReference type="InterPro" id="IPR012171">
    <property type="entry name" value="Fatty_acid_desaturase"/>
</dbReference>
<dbReference type="Pfam" id="PF00173">
    <property type="entry name" value="Cyt-b5"/>
    <property type="match status" value="1"/>
</dbReference>
<protein>
    <recommendedName>
        <fullName evidence="5">Cytochrome b5 heme-binding domain-containing protein</fullName>
    </recommendedName>
</protein>
<keyword evidence="2" id="KW-0479">Metal-binding</keyword>
<accession>A0AAW1QP04</accession>
<feature type="domain" description="Cytochrome b5 heme-binding" evidence="5">
    <location>
        <begin position="41"/>
        <end position="106"/>
    </location>
</feature>
<evidence type="ECO:0000256" key="2">
    <source>
        <dbReference type="ARBA" id="ARBA00022723"/>
    </source>
</evidence>
<sequence length="484" mass="51974">MAHCHTRESTVTLPAAEPDALSLIVAAGDPWEDEKWTRYKWTIYRGVAYDLTDFIQRHPAGSWLVQLAVGRDCTALFESYHLRPEVATARLQRLPRLEGFPVAAVPRSPYPNDSKLYNTLRARVRREVFRGEEAAGAHRSGTEGAIAAVLGAAAAAYALYSCAPGLASGALLGLAGAWIGLTVQHCGSHGAMSTRPAVNRALGFCDDLIGGSSLLWQYHHQVSHHIHCNDDAFDEDVFSAYPALRFDARLPRRWFHRYQHIYMWATFPLLQLVFQLGDTAALLRGRTHGASLYGATARDRALAVAGKVAHFALLAGAPLALHGAAAAAAGVLAYMSTQGVVLAATFAVSHNVREAKALAPGTLVAETLGGDMARRDWGLQQVLTSANYGGVVANFLTGGLSLQVEHHLFPAVSFLHYPAISRVVASECAARGIPYSRYKGLLEAIAAFCRFMADVGAAEQAPLSAGGLSQAEVAQRRAAVLARF</sequence>
<dbReference type="EMBL" id="JALJOU010000083">
    <property type="protein sequence ID" value="KAK9822816.1"/>
    <property type="molecule type" value="Genomic_DNA"/>
</dbReference>
<dbReference type="GO" id="GO:0006636">
    <property type="term" value="P:unsaturated fatty acid biosynthetic process"/>
    <property type="evidence" value="ECO:0007669"/>
    <property type="project" value="UniProtKB-ARBA"/>
</dbReference>
<comment type="caution">
    <text evidence="6">The sequence shown here is derived from an EMBL/GenBank/DDBJ whole genome shotgun (WGS) entry which is preliminary data.</text>
</comment>
<dbReference type="InterPro" id="IPR018506">
    <property type="entry name" value="Cyt_B5_heme-BS"/>
</dbReference>
<keyword evidence="3" id="KW-0560">Oxidoreductase</keyword>
<dbReference type="SMART" id="SM01117">
    <property type="entry name" value="Cyt-b5"/>
    <property type="match status" value="1"/>
</dbReference>
<dbReference type="SUPFAM" id="SSF55856">
    <property type="entry name" value="Cytochrome b5-like heme/steroid binding domain"/>
    <property type="match status" value="1"/>
</dbReference>
<dbReference type="GO" id="GO:0016717">
    <property type="term" value="F:oxidoreductase activity, acting on paired donors, with oxidation of a pair of donors resulting in the reduction of molecular oxygen to two molecules of water"/>
    <property type="evidence" value="ECO:0007669"/>
    <property type="project" value="TreeGrafter"/>
</dbReference>
<evidence type="ECO:0000313" key="7">
    <source>
        <dbReference type="Proteomes" id="UP001445335"/>
    </source>
</evidence>
<name>A0AAW1QP04_9CHLO</name>
<evidence type="ECO:0000256" key="3">
    <source>
        <dbReference type="ARBA" id="ARBA00023002"/>
    </source>
</evidence>
<dbReference type="InterPro" id="IPR001199">
    <property type="entry name" value="Cyt_B5-like_heme/steroid-bd"/>
</dbReference>
<dbReference type="InterPro" id="IPR036400">
    <property type="entry name" value="Cyt_B5-like_heme/steroid_sf"/>
</dbReference>
<dbReference type="CDD" id="cd03506">
    <property type="entry name" value="Delta6-FADS-like"/>
    <property type="match status" value="1"/>
</dbReference>
<dbReference type="AlphaFoldDB" id="A0AAW1QP04"/>
<organism evidence="6 7">
    <name type="scientific">Elliptochloris bilobata</name>
    <dbReference type="NCBI Taxonomy" id="381761"/>
    <lineage>
        <taxon>Eukaryota</taxon>
        <taxon>Viridiplantae</taxon>
        <taxon>Chlorophyta</taxon>
        <taxon>core chlorophytes</taxon>
        <taxon>Trebouxiophyceae</taxon>
        <taxon>Trebouxiophyceae incertae sedis</taxon>
        <taxon>Elliptochloris clade</taxon>
        <taxon>Elliptochloris</taxon>
    </lineage>
</organism>
<dbReference type="Gene3D" id="3.10.120.10">
    <property type="entry name" value="Cytochrome b5-like heme/steroid binding domain"/>
    <property type="match status" value="1"/>
</dbReference>
<dbReference type="GO" id="GO:0042759">
    <property type="term" value="P:long-chain fatty acid biosynthetic process"/>
    <property type="evidence" value="ECO:0007669"/>
    <property type="project" value="UniProtKB-ARBA"/>
</dbReference>
<dbReference type="Pfam" id="PF00487">
    <property type="entry name" value="FA_desaturase"/>
    <property type="match status" value="1"/>
</dbReference>
<dbReference type="PANTHER" id="PTHR19353">
    <property type="entry name" value="FATTY ACID DESATURASE 2"/>
    <property type="match status" value="1"/>
</dbReference>
<keyword evidence="1" id="KW-0349">Heme</keyword>